<evidence type="ECO:0000256" key="1">
    <source>
        <dbReference type="ARBA" id="ARBA00022741"/>
    </source>
</evidence>
<evidence type="ECO:0000313" key="5">
    <source>
        <dbReference type="EMBL" id="QBZ59701.1"/>
    </source>
</evidence>
<dbReference type="GO" id="GO:0003924">
    <property type="term" value="F:GTPase activity"/>
    <property type="evidence" value="ECO:0007669"/>
    <property type="project" value="InterPro"/>
</dbReference>
<dbReference type="AlphaFoldDB" id="A0A4P7NCP8"/>
<evidence type="ECO:0000313" key="6">
    <source>
        <dbReference type="Proteomes" id="UP000294847"/>
    </source>
</evidence>
<protein>
    <recommendedName>
        <fullName evidence="7">ADP-ribosylation factor</fullName>
    </recommendedName>
</protein>
<accession>A0A4P7NCP8</accession>
<evidence type="ECO:0000256" key="4">
    <source>
        <dbReference type="PIRSR" id="PIRSR606689-2"/>
    </source>
</evidence>
<evidence type="ECO:0000256" key="3">
    <source>
        <dbReference type="PIRSR" id="PIRSR606689-1"/>
    </source>
</evidence>
<dbReference type="InterPro" id="IPR044612">
    <property type="entry name" value="ARL2/3"/>
</dbReference>
<dbReference type="GO" id="GO:0005525">
    <property type="term" value="F:GTP binding"/>
    <property type="evidence" value="ECO:0007669"/>
    <property type="project" value="UniProtKB-KW"/>
</dbReference>
<dbReference type="Proteomes" id="UP000294847">
    <property type="component" value="Chromosome 3"/>
</dbReference>
<feature type="binding site" evidence="3">
    <location>
        <begin position="131"/>
        <end position="138"/>
    </location>
    <ligand>
        <name>GTP</name>
        <dbReference type="ChEBI" id="CHEBI:37565"/>
    </ligand>
</feature>
<keyword evidence="4" id="KW-0479">Metal-binding</keyword>
<dbReference type="GO" id="GO:0046872">
    <property type="term" value="F:metal ion binding"/>
    <property type="evidence" value="ECO:0007669"/>
    <property type="project" value="UniProtKB-KW"/>
</dbReference>
<dbReference type="InterPro" id="IPR027417">
    <property type="entry name" value="P-loop_NTPase"/>
</dbReference>
<dbReference type="SUPFAM" id="SSF52540">
    <property type="entry name" value="P-loop containing nucleoside triphosphate hydrolases"/>
    <property type="match status" value="1"/>
</dbReference>
<dbReference type="Pfam" id="PF00025">
    <property type="entry name" value="Arf"/>
    <property type="match status" value="1"/>
</dbReference>
<evidence type="ECO:0000256" key="2">
    <source>
        <dbReference type="ARBA" id="ARBA00023134"/>
    </source>
</evidence>
<keyword evidence="1 3" id="KW-0547">Nucleotide-binding</keyword>
<name>A0A4P7NCP8_PYROR</name>
<reference evidence="5 6" key="1">
    <citation type="journal article" date="2019" name="Mol. Biol. Evol.">
        <title>Blast fungal genomes show frequent chromosomal changes, gene gains and losses, and effector gene turnover.</title>
        <authorList>
            <person name="Gomez Luciano L.B."/>
            <person name="Jason Tsai I."/>
            <person name="Chuma I."/>
            <person name="Tosa Y."/>
            <person name="Chen Y.H."/>
            <person name="Li J.Y."/>
            <person name="Li M.Y."/>
            <person name="Jade Lu M.Y."/>
            <person name="Nakayashiki H."/>
            <person name="Li W.H."/>
        </authorList>
    </citation>
    <scope>NUCLEOTIDE SEQUENCE [LARGE SCALE GENOMIC DNA]</scope>
    <source>
        <strain evidence="5">MZ5-1-6</strain>
    </source>
</reference>
<organism evidence="5 6">
    <name type="scientific">Pyricularia oryzae</name>
    <name type="common">Rice blast fungus</name>
    <name type="synonym">Magnaporthe oryzae</name>
    <dbReference type="NCBI Taxonomy" id="318829"/>
    <lineage>
        <taxon>Eukaryota</taxon>
        <taxon>Fungi</taxon>
        <taxon>Dikarya</taxon>
        <taxon>Ascomycota</taxon>
        <taxon>Pezizomycotina</taxon>
        <taxon>Sordariomycetes</taxon>
        <taxon>Sordariomycetidae</taxon>
        <taxon>Magnaporthales</taxon>
        <taxon>Pyriculariaceae</taxon>
        <taxon>Pyricularia</taxon>
    </lineage>
</organism>
<feature type="binding site" evidence="4">
    <location>
        <position position="155"/>
    </location>
    <ligand>
        <name>Mg(2+)</name>
        <dbReference type="ChEBI" id="CHEBI:18420"/>
    </ligand>
</feature>
<keyword evidence="2 3" id="KW-0342">GTP-binding</keyword>
<sequence length="172" mass="19306">MIVRKRKETKSLRELSEKIDTKRRKLPLGGAVFDEKLAPVTGRDTSQSRRLSPKVQFNEAGKHGGGCWKTRIMVSGRYCNIEERARVYYPVEPDVVARVPAWDSIPSAGKMLSILRKARLKDKELRILMLGLDNAGKTTIVKKIMDEDVNTVSPTLGFIIKTIDYEGSEGTS</sequence>
<proteinExistence type="predicted"/>
<evidence type="ECO:0008006" key="7">
    <source>
        <dbReference type="Google" id="ProtNLM"/>
    </source>
</evidence>
<keyword evidence="4" id="KW-0460">Magnesium</keyword>
<feature type="binding site" evidence="4">
    <location>
        <position position="138"/>
    </location>
    <ligand>
        <name>Mg(2+)</name>
        <dbReference type="ChEBI" id="CHEBI:18420"/>
    </ligand>
</feature>
<dbReference type="Gene3D" id="3.40.50.300">
    <property type="entry name" value="P-loop containing nucleotide triphosphate hydrolases"/>
    <property type="match status" value="1"/>
</dbReference>
<dbReference type="InterPro" id="IPR006689">
    <property type="entry name" value="Small_GTPase_ARF/SAR"/>
</dbReference>
<gene>
    <name evidence="5" type="ORF">PoMZ_04664</name>
</gene>
<dbReference type="EMBL" id="CP034206">
    <property type="protein sequence ID" value="QBZ59701.1"/>
    <property type="molecule type" value="Genomic_DNA"/>
</dbReference>
<dbReference type="PANTHER" id="PTHR45697">
    <property type="entry name" value="ADP-RIBOSYLATION FACTOR-LIKE PROTEIN 2-RELATED"/>
    <property type="match status" value="1"/>
</dbReference>